<keyword evidence="2" id="KW-0540">Nuclease</keyword>
<reference evidence="2" key="1">
    <citation type="submission" date="2010-07" db="EMBL/GenBank/DDBJ databases">
        <authorList>
            <consortium name="CONSOLIDER consortium CSD2007-00005"/>
            <person name="Guazzaroni M.-E."/>
            <person name="Richter M."/>
            <person name="Garcia-Salamanca A."/>
            <person name="Yarza P."/>
            <person name="Ferrer M."/>
        </authorList>
    </citation>
    <scope>NUCLEOTIDE SEQUENCE</scope>
</reference>
<protein>
    <submittedName>
        <fullName evidence="2">Single-stranded-DNA-specific exonuclease recJ</fullName>
        <ecNumber evidence="2">3.1.-.-</ecNumber>
    </submittedName>
</protein>
<comment type="caution">
    <text evidence="2">The sequence shown here is derived from an EMBL/GenBank/DDBJ whole genome shotgun (WGS) entry which is preliminary data.</text>
</comment>
<keyword evidence="2" id="KW-0269">Exonuclease</keyword>
<dbReference type="InterPro" id="IPR051673">
    <property type="entry name" value="SSDNA_exonuclease_RecJ"/>
</dbReference>
<dbReference type="Gene3D" id="3.90.1640.30">
    <property type="match status" value="1"/>
</dbReference>
<dbReference type="InterPro" id="IPR001667">
    <property type="entry name" value="DDH_dom"/>
</dbReference>
<dbReference type="AlphaFoldDB" id="D9PHC7"/>
<dbReference type="EMBL" id="ADZX01000365">
    <property type="protein sequence ID" value="EFK97037.1"/>
    <property type="molecule type" value="Genomic_DNA"/>
</dbReference>
<accession>D9PHC7</accession>
<reference evidence="2" key="2">
    <citation type="journal article" date="2011" name="Microb. Ecol.">
        <title>Taxonomic and Functional Metagenomic Profiling of the Microbial Community in the Anoxic Sediment of a Sub-saline Shallow Lake (Laguna de Carrizo, Central Spain).</title>
        <authorList>
            <person name="Ferrer M."/>
            <person name="Guazzaroni M.E."/>
            <person name="Richter M."/>
            <person name="Garcia-Salamanca A."/>
            <person name="Yarza P."/>
            <person name="Suarez-Suarez A."/>
            <person name="Solano J."/>
            <person name="Alcaide M."/>
            <person name="van Dillewijn P."/>
            <person name="Molina-Henares M.A."/>
            <person name="Lopez-Cortes N."/>
            <person name="Al-Ramahi Y."/>
            <person name="Guerrero C."/>
            <person name="Acosta A."/>
            <person name="de Eugenio L.I."/>
            <person name="Martinez V."/>
            <person name="Marques S."/>
            <person name="Rojo F."/>
            <person name="Santero E."/>
            <person name="Genilloud O."/>
            <person name="Perez-Perez J."/>
            <person name="Rossello-Mora R."/>
            <person name="Ramos J.L."/>
        </authorList>
    </citation>
    <scope>NUCLEOTIDE SEQUENCE</scope>
</reference>
<feature type="domain" description="DDH" evidence="1">
    <location>
        <begin position="60"/>
        <end position="174"/>
    </location>
</feature>
<gene>
    <name evidence="2" type="primary">recJ</name>
    <name evidence="2" type="ORF">LDC_0927</name>
</gene>
<dbReference type="SUPFAM" id="SSF64182">
    <property type="entry name" value="DHH phosphoesterases"/>
    <property type="match status" value="1"/>
</dbReference>
<dbReference type="PANTHER" id="PTHR30255:SF2">
    <property type="entry name" value="SINGLE-STRANDED-DNA-SPECIFIC EXONUCLEASE RECJ"/>
    <property type="match status" value="1"/>
</dbReference>
<evidence type="ECO:0000313" key="2">
    <source>
        <dbReference type="EMBL" id="EFK97037.1"/>
    </source>
</evidence>
<feature type="non-terminal residue" evidence="2">
    <location>
        <position position="246"/>
    </location>
</feature>
<name>D9PHC7_9ZZZZ</name>
<organism evidence="2">
    <name type="scientific">sediment metagenome</name>
    <dbReference type="NCBI Taxonomy" id="749907"/>
    <lineage>
        <taxon>unclassified sequences</taxon>
        <taxon>metagenomes</taxon>
        <taxon>ecological metagenomes</taxon>
    </lineage>
</organism>
<evidence type="ECO:0000259" key="1">
    <source>
        <dbReference type="Pfam" id="PF01368"/>
    </source>
</evidence>
<proteinExistence type="predicted"/>
<dbReference type="InterPro" id="IPR038763">
    <property type="entry name" value="DHH_sf"/>
</dbReference>
<keyword evidence="2" id="KW-0378">Hydrolase</keyword>
<dbReference type="GO" id="GO:0004527">
    <property type="term" value="F:exonuclease activity"/>
    <property type="evidence" value="ECO:0007669"/>
    <property type="project" value="UniProtKB-KW"/>
</dbReference>
<sequence>MTVIDILLKKRGINTPAKIKEFFNPVNPDNISLKSIDLDPVQVKRAIQLIKQAVKVKRPIYIYGDYDADGICSTAILWEALHQLKAQVMPYIAARNEAVRGLSVKGLKTLKPKSLVITVDNGITSYDGAEFAKKTGIDLIITDHHQAKDKLPQAAAIVHTTQLAGAGIAWFLARELGGNGLDLAALATVADMVPLLNANRSLVKHGLLRLQQTGRPGIKAVLKLTQVEIKKISPHQISFTLAPRLN</sequence>
<dbReference type="PANTHER" id="PTHR30255">
    <property type="entry name" value="SINGLE-STRANDED-DNA-SPECIFIC EXONUCLEASE RECJ"/>
    <property type="match status" value="1"/>
</dbReference>
<dbReference type="Pfam" id="PF01368">
    <property type="entry name" value="DHH"/>
    <property type="match status" value="1"/>
</dbReference>
<dbReference type="EC" id="3.1.-.-" evidence="2"/>